<feature type="domain" description="ParB-like N-terminal" evidence="5">
    <location>
        <begin position="26"/>
        <end position="115"/>
    </location>
</feature>
<dbReference type="AlphaFoldDB" id="A0A4R1BFI5"/>
<dbReference type="GO" id="GO:0003677">
    <property type="term" value="F:DNA binding"/>
    <property type="evidence" value="ECO:0007669"/>
    <property type="project" value="UniProtKB-KW"/>
</dbReference>
<dbReference type="InterPro" id="IPR041468">
    <property type="entry name" value="HTH_ParB/Spo0J"/>
</dbReference>
<feature type="region of interest" description="Disordered" evidence="4">
    <location>
        <begin position="218"/>
        <end position="242"/>
    </location>
</feature>
<sequence length="295" mass="32660">MTRRGLGRGLSALIATGESVGGLRFDEIPISAIRPNANQPRRNFSEAAIRELSDSIREVGILQPLVVRPVLNGFELIAGERRLRAARMAGLDRVPVLIRQAAEGESMELALVENLQREDLNPLETATAYQALMDGFGLSKEQLAARVGKSRAAVTNTLRLVHLPDEVKTMLLEGQISEGHARALLALKNGAQILRLAERVREEKLSVRKTEELVRSYQAGRREAGRSSPVQEDPREAEELDRSARALQRTIRMPVRIKTLRRGGKLEIRFKDRAELEALVARLSGGTESEGNKNI</sequence>
<accession>A0A4R1BFI5</accession>
<dbReference type="Pfam" id="PF23552">
    <property type="entry name" value="ParB_C"/>
    <property type="match status" value="1"/>
</dbReference>
<name>A0A4R1BFI5_9ACTN</name>
<dbReference type="InterPro" id="IPR050336">
    <property type="entry name" value="Chromosome_partition/occlusion"/>
</dbReference>
<dbReference type="Proteomes" id="UP000295244">
    <property type="component" value="Unassembled WGS sequence"/>
</dbReference>
<comment type="caution">
    <text evidence="6">The sequence shown here is derived from an EMBL/GenBank/DDBJ whole genome shotgun (WGS) entry which is preliminary data.</text>
</comment>
<dbReference type="SUPFAM" id="SSF110849">
    <property type="entry name" value="ParB/Sulfiredoxin"/>
    <property type="match status" value="1"/>
</dbReference>
<evidence type="ECO:0000256" key="4">
    <source>
        <dbReference type="SAM" id="MobiDB-lite"/>
    </source>
</evidence>
<evidence type="ECO:0000256" key="1">
    <source>
        <dbReference type="ARBA" id="ARBA00006295"/>
    </source>
</evidence>
<dbReference type="CDD" id="cd16393">
    <property type="entry name" value="SPO0J_N"/>
    <property type="match status" value="1"/>
</dbReference>
<evidence type="ECO:0000256" key="2">
    <source>
        <dbReference type="ARBA" id="ARBA00022829"/>
    </source>
</evidence>
<dbReference type="InterPro" id="IPR004437">
    <property type="entry name" value="ParB/RepB/Spo0J"/>
</dbReference>
<evidence type="ECO:0000313" key="7">
    <source>
        <dbReference type="Proteomes" id="UP000295244"/>
    </source>
</evidence>
<protein>
    <submittedName>
        <fullName evidence="6">ParB/RepB/Spo0J family partition protein</fullName>
    </submittedName>
</protein>
<dbReference type="Gene3D" id="3.90.1530.30">
    <property type="match status" value="1"/>
</dbReference>
<dbReference type="PANTHER" id="PTHR33375">
    <property type="entry name" value="CHROMOSOME-PARTITIONING PROTEIN PARB-RELATED"/>
    <property type="match status" value="1"/>
</dbReference>
<dbReference type="InterPro" id="IPR036086">
    <property type="entry name" value="ParB/Sulfiredoxin_sf"/>
</dbReference>
<dbReference type="EMBL" id="SKBU01000020">
    <property type="protein sequence ID" value="TCJ15919.1"/>
    <property type="molecule type" value="Genomic_DNA"/>
</dbReference>
<dbReference type="SUPFAM" id="SSF109709">
    <property type="entry name" value="KorB DNA-binding domain-like"/>
    <property type="match status" value="1"/>
</dbReference>
<dbReference type="InterPro" id="IPR003115">
    <property type="entry name" value="ParB_N"/>
</dbReference>
<keyword evidence="7" id="KW-1185">Reference proteome</keyword>
<dbReference type="GO" id="GO:0007059">
    <property type="term" value="P:chromosome segregation"/>
    <property type="evidence" value="ECO:0007669"/>
    <property type="project" value="UniProtKB-KW"/>
</dbReference>
<dbReference type="Gene3D" id="1.10.10.2830">
    <property type="match status" value="1"/>
</dbReference>
<evidence type="ECO:0000313" key="6">
    <source>
        <dbReference type="EMBL" id="TCJ15919.1"/>
    </source>
</evidence>
<dbReference type="Pfam" id="PF02195">
    <property type="entry name" value="ParB_N"/>
    <property type="match status" value="1"/>
</dbReference>
<dbReference type="GO" id="GO:0005694">
    <property type="term" value="C:chromosome"/>
    <property type="evidence" value="ECO:0007669"/>
    <property type="project" value="TreeGrafter"/>
</dbReference>
<proteinExistence type="inferred from homology"/>
<organism evidence="6 7">
    <name type="scientific">Rubrobacter taiwanensis</name>
    <dbReference type="NCBI Taxonomy" id="185139"/>
    <lineage>
        <taxon>Bacteria</taxon>
        <taxon>Bacillati</taxon>
        <taxon>Actinomycetota</taxon>
        <taxon>Rubrobacteria</taxon>
        <taxon>Rubrobacterales</taxon>
        <taxon>Rubrobacteraceae</taxon>
        <taxon>Rubrobacter</taxon>
    </lineage>
</organism>
<evidence type="ECO:0000256" key="3">
    <source>
        <dbReference type="ARBA" id="ARBA00023125"/>
    </source>
</evidence>
<dbReference type="Pfam" id="PF17762">
    <property type="entry name" value="HTH_ParB"/>
    <property type="match status" value="1"/>
</dbReference>
<dbReference type="FunFam" id="1.10.10.2830:FF:000001">
    <property type="entry name" value="Chromosome partitioning protein ParB"/>
    <property type="match status" value="1"/>
</dbReference>
<evidence type="ECO:0000259" key="5">
    <source>
        <dbReference type="SMART" id="SM00470"/>
    </source>
</evidence>
<reference evidence="6 7" key="1">
    <citation type="submission" date="2019-03" db="EMBL/GenBank/DDBJ databases">
        <title>Whole genome sequence of a novel Rubrobacter taiwanensis strain, isolated from Yellowstone National Park.</title>
        <authorList>
            <person name="Freed S."/>
            <person name="Ramaley R.F."/>
            <person name="Kyndt J.A."/>
        </authorList>
    </citation>
    <scope>NUCLEOTIDE SEQUENCE [LARGE SCALE GENOMIC DNA]</scope>
    <source>
        <strain evidence="6 7">Yellowstone</strain>
    </source>
</reference>
<keyword evidence="3" id="KW-0238">DNA-binding</keyword>
<comment type="similarity">
    <text evidence="1">Belongs to the ParB family.</text>
</comment>
<dbReference type="RefSeq" id="WP_132692138.1">
    <property type="nucleotide sequence ID" value="NZ_SKBU01000020.1"/>
</dbReference>
<dbReference type="PANTHER" id="PTHR33375:SF1">
    <property type="entry name" value="CHROMOSOME-PARTITIONING PROTEIN PARB-RELATED"/>
    <property type="match status" value="1"/>
</dbReference>
<dbReference type="OrthoDB" id="9802051at2"/>
<dbReference type="SMART" id="SM00470">
    <property type="entry name" value="ParB"/>
    <property type="match status" value="1"/>
</dbReference>
<dbReference type="InterPro" id="IPR057240">
    <property type="entry name" value="ParB_dimer_C"/>
</dbReference>
<dbReference type="FunFam" id="3.90.1530.30:FF:000001">
    <property type="entry name" value="Chromosome partitioning protein ParB"/>
    <property type="match status" value="1"/>
</dbReference>
<gene>
    <name evidence="6" type="ORF">E0L93_11735</name>
</gene>
<dbReference type="NCBIfam" id="TIGR00180">
    <property type="entry name" value="parB_part"/>
    <property type="match status" value="1"/>
</dbReference>
<keyword evidence="2" id="KW-0159">Chromosome partition</keyword>
<dbReference type="GO" id="GO:0045881">
    <property type="term" value="P:positive regulation of sporulation resulting in formation of a cellular spore"/>
    <property type="evidence" value="ECO:0007669"/>
    <property type="project" value="TreeGrafter"/>
</dbReference>